<gene>
    <name evidence="1" type="ORF">ILYODFUR_032810</name>
</gene>
<sequence length="124" mass="13751">MSSESEQQRKKTSLNMQLLCLWCLHLTCEDNQLLSQAVGPAAMDLHDTVHGSEQLPGPRTNWDGTRVLPRSHIHTVPCKGIYTSFILSPPSQNSGEPPLAADLLWFISTSFKHLQTEDSAHSSL</sequence>
<protein>
    <submittedName>
        <fullName evidence="1">Uncharacterized protein</fullName>
    </submittedName>
</protein>
<dbReference type="Proteomes" id="UP001482620">
    <property type="component" value="Unassembled WGS sequence"/>
</dbReference>
<comment type="caution">
    <text evidence="1">The sequence shown here is derived from an EMBL/GenBank/DDBJ whole genome shotgun (WGS) entry which is preliminary data.</text>
</comment>
<evidence type="ECO:0000313" key="1">
    <source>
        <dbReference type="EMBL" id="MEQ2257249.1"/>
    </source>
</evidence>
<name>A0ABV0VJP3_9TELE</name>
<proteinExistence type="predicted"/>
<reference evidence="1 2" key="1">
    <citation type="submission" date="2021-06" db="EMBL/GenBank/DDBJ databases">
        <authorList>
            <person name="Palmer J.M."/>
        </authorList>
    </citation>
    <scope>NUCLEOTIDE SEQUENCE [LARGE SCALE GENOMIC DNA]</scope>
    <source>
        <strain evidence="2">if_2019</strain>
        <tissue evidence="1">Muscle</tissue>
    </source>
</reference>
<accession>A0ABV0VJP3</accession>
<keyword evidence="2" id="KW-1185">Reference proteome</keyword>
<evidence type="ECO:0000313" key="2">
    <source>
        <dbReference type="Proteomes" id="UP001482620"/>
    </source>
</evidence>
<organism evidence="1 2">
    <name type="scientific">Ilyodon furcidens</name>
    <name type="common">goldbreast splitfin</name>
    <dbReference type="NCBI Taxonomy" id="33524"/>
    <lineage>
        <taxon>Eukaryota</taxon>
        <taxon>Metazoa</taxon>
        <taxon>Chordata</taxon>
        <taxon>Craniata</taxon>
        <taxon>Vertebrata</taxon>
        <taxon>Euteleostomi</taxon>
        <taxon>Actinopterygii</taxon>
        <taxon>Neopterygii</taxon>
        <taxon>Teleostei</taxon>
        <taxon>Neoteleostei</taxon>
        <taxon>Acanthomorphata</taxon>
        <taxon>Ovalentaria</taxon>
        <taxon>Atherinomorphae</taxon>
        <taxon>Cyprinodontiformes</taxon>
        <taxon>Goodeidae</taxon>
        <taxon>Ilyodon</taxon>
    </lineage>
</organism>
<dbReference type="EMBL" id="JAHRIQ010109698">
    <property type="protein sequence ID" value="MEQ2257249.1"/>
    <property type="molecule type" value="Genomic_DNA"/>
</dbReference>